<dbReference type="InterPro" id="IPR011604">
    <property type="entry name" value="PDDEXK-like_dom_sf"/>
</dbReference>
<evidence type="ECO:0000259" key="2">
    <source>
        <dbReference type="Pfam" id="PF09588"/>
    </source>
</evidence>
<evidence type="ECO:0000313" key="3">
    <source>
        <dbReference type="EMBL" id="QGA11021.1"/>
    </source>
</evidence>
<accession>A0ABX6D582</accession>
<dbReference type="InterPro" id="IPR017482">
    <property type="entry name" value="Lambda-type_endonuclease"/>
</dbReference>
<name>A0ABX6D582_9GAMM</name>
<organism evidence="3 4">
    <name type="scientific">Acinetobacter wanghuae</name>
    <dbReference type="NCBI Taxonomy" id="2662362"/>
    <lineage>
        <taxon>Bacteria</taxon>
        <taxon>Pseudomonadati</taxon>
        <taxon>Pseudomonadota</taxon>
        <taxon>Gammaproteobacteria</taxon>
        <taxon>Moraxellales</taxon>
        <taxon>Moraxellaceae</taxon>
        <taxon>Acinetobacter</taxon>
    </lineage>
</organism>
<gene>
    <name evidence="3" type="ORF">GFH30_06280</name>
</gene>
<keyword evidence="1" id="KW-0175">Coiled coil</keyword>
<dbReference type="EMBL" id="CP045650">
    <property type="protein sequence ID" value="QGA11021.1"/>
    <property type="molecule type" value="Genomic_DNA"/>
</dbReference>
<dbReference type="Proteomes" id="UP000327478">
    <property type="component" value="Chromosome"/>
</dbReference>
<feature type="coiled-coil region" evidence="1">
    <location>
        <begin position="242"/>
        <end position="269"/>
    </location>
</feature>
<dbReference type="PANTHER" id="PTHR46609">
    <property type="entry name" value="EXONUCLEASE, PHAGE-TYPE/RECB, C-TERMINAL DOMAIN-CONTAINING PROTEIN"/>
    <property type="match status" value="1"/>
</dbReference>
<evidence type="ECO:0000313" key="4">
    <source>
        <dbReference type="Proteomes" id="UP000327478"/>
    </source>
</evidence>
<dbReference type="InterPro" id="IPR051703">
    <property type="entry name" value="NF-kappa-B_Signaling_Reg"/>
</dbReference>
<sequence length="326" mass="36991">MNTAVNLQEVESARQAWLEARRLGIGGSDVAAILGLSKYKSPYQLWLDKTGRSVLEDSTSEPAYWGNMLEDIVAKEYAKRHGVKVQRVNQTIAHPEHDWMRANIDRAIINPDISGNVRIKDGKLTTDRILECKTANQYLAKLWGDEQSEAVPDYYLTQVQWYMGITGASMCGLGVLIGGQIFRSYQIAFDPELFDMLKDECSKFWYSNVEDDVPPPPTTFDDVLHRWSKHTPDQAVVADQPLIDLVAEYKDLNKTIKAADDELSALKLQICSRIEDAEMIIADDKRLATFKYQERNTLDSKALKAAHPDLYEQFVKTSSTRVLRIN</sequence>
<proteinExistence type="predicted"/>
<dbReference type="NCBIfam" id="TIGR03033">
    <property type="entry name" value="phage_rel_nuc"/>
    <property type="match status" value="1"/>
</dbReference>
<dbReference type="PANTHER" id="PTHR46609:SF6">
    <property type="entry name" value="EXONUCLEASE, PHAGE-TYPE_RECB, C-TERMINAL DOMAIN-CONTAINING PROTEIN-RELATED"/>
    <property type="match status" value="1"/>
</dbReference>
<dbReference type="RefSeq" id="WP_153371415.1">
    <property type="nucleotide sequence ID" value="NZ_CP045650.1"/>
</dbReference>
<dbReference type="InterPro" id="IPR019080">
    <property type="entry name" value="YqaJ_viral_recombinase"/>
</dbReference>
<dbReference type="SUPFAM" id="SSF52980">
    <property type="entry name" value="Restriction endonuclease-like"/>
    <property type="match status" value="1"/>
</dbReference>
<reference evidence="3 4" key="1">
    <citation type="submission" date="2019-10" db="EMBL/GenBank/DDBJ databases">
        <authorList>
            <person name="Dong K."/>
        </authorList>
    </citation>
    <scope>NUCLEOTIDE SEQUENCE [LARGE SCALE GENOMIC DNA]</scope>
    <source>
        <strain evidence="4">dk386</strain>
    </source>
</reference>
<evidence type="ECO:0000256" key="1">
    <source>
        <dbReference type="SAM" id="Coils"/>
    </source>
</evidence>
<dbReference type="Gene3D" id="3.90.320.10">
    <property type="match status" value="1"/>
</dbReference>
<dbReference type="InterPro" id="IPR011335">
    <property type="entry name" value="Restrct_endonuc-II-like"/>
</dbReference>
<keyword evidence="4" id="KW-1185">Reference proteome</keyword>
<protein>
    <submittedName>
        <fullName evidence="3">Recombinase</fullName>
    </submittedName>
</protein>
<dbReference type="Pfam" id="PF09588">
    <property type="entry name" value="YqaJ"/>
    <property type="match status" value="1"/>
</dbReference>
<feature type="domain" description="YqaJ viral recombinase" evidence="2">
    <location>
        <begin position="17"/>
        <end position="168"/>
    </location>
</feature>